<gene>
    <name evidence="11" type="ORF">RRG08_019919</name>
</gene>
<comment type="similarity">
    <text evidence="2">Belongs to the galactose-3-O-sulfotransferase family.</text>
</comment>
<dbReference type="GO" id="GO:0001733">
    <property type="term" value="F:galactosylceramide sulfotransferase activity"/>
    <property type="evidence" value="ECO:0007669"/>
    <property type="project" value="InterPro"/>
</dbReference>
<evidence type="ECO:0000313" key="11">
    <source>
        <dbReference type="EMBL" id="KAK3695963.1"/>
    </source>
</evidence>
<evidence type="ECO:0000256" key="4">
    <source>
        <dbReference type="ARBA" id="ARBA00022692"/>
    </source>
</evidence>
<evidence type="ECO:0000256" key="6">
    <source>
        <dbReference type="ARBA" id="ARBA00022989"/>
    </source>
</evidence>
<comment type="caution">
    <text evidence="11">The sequence shown here is derived from an EMBL/GenBank/DDBJ whole genome shotgun (WGS) entry which is preliminary data.</text>
</comment>
<evidence type="ECO:0000256" key="5">
    <source>
        <dbReference type="ARBA" id="ARBA00022968"/>
    </source>
</evidence>
<evidence type="ECO:0000256" key="7">
    <source>
        <dbReference type="ARBA" id="ARBA00023034"/>
    </source>
</evidence>
<dbReference type="InterPro" id="IPR027417">
    <property type="entry name" value="P-loop_NTPase"/>
</dbReference>
<dbReference type="PANTHER" id="PTHR14647">
    <property type="entry name" value="GALACTOSE-3-O-SULFOTRANSFERASE"/>
    <property type="match status" value="1"/>
</dbReference>
<dbReference type="GO" id="GO:0009247">
    <property type="term" value="P:glycolipid biosynthetic process"/>
    <property type="evidence" value="ECO:0007669"/>
    <property type="project" value="InterPro"/>
</dbReference>
<sequence length="388" mass="45033">MSTRQFLGALLAFSLVILTVYKSHMNLSYCPKESLRPNEIRQVVFAKIHKAASSTVQNILVRFSLSRGLDILLPKTGNHINEFQPEIDPHALIESSNGKSFDILCNHLVFNEEEIANYIPLYAFKFGILRAPLSQALSALRYYATFYTYPGTPLDKALRKYGQDPVDGFLNHPQEFCDENFKPNICYLNNRMSMDLGLSAYGLRSFKRNHTEVQEFVAKVDRQFDLMLLFEYFDESMILLRRYLNWEMKDVMYIKVNAAPFKSKYVWNRKPVLNSAQTAKFQEWEAVDIALYDYFSAKFFRKIREEHLFNDEVEAFKQIRSSVENFCQNEAGAKNQIKWIPSSRWTREFSVSLWDCQAMMLSEDELIKLARSAQLARLKNPGSASTLA</sequence>
<dbReference type="EMBL" id="JAWDGP010008064">
    <property type="protein sequence ID" value="KAK3695963.1"/>
    <property type="molecule type" value="Genomic_DNA"/>
</dbReference>
<keyword evidence="12" id="KW-1185">Reference proteome</keyword>
<name>A0AAE0XLY1_9GAST</name>
<dbReference type="Proteomes" id="UP001283361">
    <property type="component" value="Unassembled WGS sequence"/>
</dbReference>
<evidence type="ECO:0000256" key="8">
    <source>
        <dbReference type="ARBA" id="ARBA00023136"/>
    </source>
</evidence>
<proteinExistence type="inferred from homology"/>
<evidence type="ECO:0000256" key="9">
    <source>
        <dbReference type="ARBA" id="ARBA00023180"/>
    </source>
</evidence>
<keyword evidence="4" id="KW-0812">Transmembrane</keyword>
<keyword evidence="5" id="KW-0735">Signal-anchor</keyword>
<reference evidence="11" key="1">
    <citation type="journal article" date="2023" name="G3 (Bethesda)">
        <title>A reference genome for the long-term kleptoplast-retaining sea slug Elysia crispata morphotype clarki.</title>
        <authorList>
            <person name="Eastman K.E."/>
            <person name="Pendleton A.L."/>
            <person name="Shaikh M.A."/>
            <person name="Suttiyut T."/>
            <person name="Ogas R."/>
            <person name="Tomko P."/>
            <person name="Gavelis G."/>
            <person name="Widhalm J.R."/>
            <person name="Wisecaver J.H."/>
        </authorList>
    </citation>
    <scope>NUCLEOTIDE SEQUENCE</scope>
    <source>
        <strain evidence="11">ECLA1</strain>
    </source>
</reference>
<accession>A0AAE0XLY1</accession>
<keyword evidence="8" id="KW-0472">Membrane</keyword>
<dbReference type="PANTHER" id="PTHR14647:SF87">
    <property type="entry name" value="PUTATIVE-RELATED"/>
    <property type="match status" value="1"/>
</dbReference>
<evidence type="ECO:0000256" key="1">
    <source>
        <dbReference type="ARBA" id="ARBA00004323"/>
    </source>
</evidence>
<organism evidence="11 12">
    <name type="scientific">Elysia crispata</name>
    <name type="common">lettuce slug</name>
    <dbReference type="NCBI Taxonomy" id="231223"/>
    <lineage>
        <taxon>Eukaryota</taxon>
        <taxon>Metazoa</taxon>
        <taxon>Spiralia</taxon>
        <taxon>Lophotrochozoa</taxon>
        <taxon>Mollusca</taxon>
        <taxon>Gastropoda</taxon>
        <taxon>Heterobranchia</taxon>
        <taxon>Euthyneura</taxon>
        <taxon>Panpulmonata</taxon>
        <taxon>Sacoglossa</taxon>
        <taxon>Placobranchoidea</taxon>
        <taxon>Plakobranchidae</taxon>
        <taxon>Elysia</taxon>
    </lineage>
</organism>
<keyword evidence="6" id="KW-1133">Transmembrane helix</keyword>
<dbReference type="Gene3D" id="3.40.50.300">
    <property type="entry name" value="P-loop containing nucleotide triphosphate hydrolases"/>
    <property type="match status" value="1"/>
</dbReference>
<dbReference type="InterPro" id="IPR009729">
    <property type="entry name" value="Gal-3-0_sulfotransfrase"/>
</dbReference>
<keyword evidence="9" id="KW-0325">Glycoprotein</keyword>
<keyword evidence="7" id="KW-0333">Golgi apparatus</keyword>
<evidence type="ECO:0000256" key="2">
    <source>
        <dbReference type="ARBA" id="ARBA00008124"/>
    </source>
</evidence>
<comment type="subcellular location">
    <subcellularLocation>
        <location evidence="1">Golgi apparatus membrane</location>
        <topology evidence="1">Single-pass type II membrane protein</topology>
    </subcellularLocation>
</comment>
<feature type="chain" id="PRO_5042279144" evidence="10">
    <location>
        <begin position="23"/>
        <end position="388"/>
    </location>
</feature>
<protein>
    <submittedName>
        <fullName evidence="11">Uncharacterized protein</fullName>
    </submittedName>
</protein>
<dbReference type="AlphaFoldDB" id="A0AAE0XLY1"/>
<keyword evidence="3" id="KW-0808">Transferase</keyword>
<evidence type="ECO:0000256" key="3">
    <source>
        <dbReference type="ARBA" id="ARBA00022679"/>
    </source>
</evidence>
<evidence type="ECO:0000256" key="10">
    <source>
        <dbReference type="SAM" id="SignalP"/>
    </source>
</evidence>
<dbReference type="Pfam" id="PF06990">
    <property type="entry name" value="Gal-3-0_sulfotr"/>
    <property type="match status" value="1"/>
</dbReference>
<evidence type="ECO:0000313" key="12">
    <source>
        <dbReference type="Proteomes" id="UP001283361"/>
    </source>
</evidence>
<feature type="signal peptide" evidence="10">
    <location>
        <begin position="1"/>
        <end position="22"/>
    </location>
</feature>
<dbReference type="GO" id="GO:0000139">
    <property type="term" value="C:Golgi membrane"/>
    <property type="evidence" value="ECO:0007669"/>
    <property type="project" value="UniProtKB-SubCell"/>
</dbReference>
<keyword evidence="10" id="KW-0732">Signal</keyword>